<dbReference type="SMART" id="SM00179">
    <property type="entry name" value="EGF_CA"/>
    <property type="match status" value="1"/>
</dbReference>
<dbReference type="SUPFAM" id="SSF49265">
    <property type="entry name" value="Fibronectin type III"/>
    <property type="match status" value="1"/>
</dbReference>
<dbReference type="PROSITE" id="PS50221">
    <property type="entry name" value="GAIN_B"/>
    <property type="match status" value="1"/>
</dbReference>
<dbReference type="Gene3D" id="1.20.1070.10">
    <property type="entry name" value="Rhodopsin 7-helix transmembrane proteins"/>
    <property type="match status" value="1"/>
</dbReference>
<dbReference type="SMART" id="SM00181">
    <property type="entry name" value="EGF"/>
    <property type="match status" value="1"/>
</dbReference>
<evidence type="ECO:0000256" key="10">
    <source>
        <dbReference type="ARBA" id="ARBA00023170"/>
    </source>
</evidence>
<keyword evidence="3 13" id="KW-0245">EGF-like domain</keyword>
<dbReference type="Gene3D" id="2.60.40.10">
    <property type="entry name" value="Immunoglobulins"/>
    <property type="match status" value="1"/>
</dbReference>
<feature type="transmembrane region" description="Helical" evidence="15">
    <location>
        <begin position="1048"/>
        <end position="1070"/>
    </location>
</feature>
<dbReference type="EMBL" id="CALNXI010003907">
    <property type="protein sequence ID" value="CAH3194609.1"/>
    <property type="molecule type" value="Genomic_DNA"/>
</dbReference>
<dbReference type="PROSITE" id="PS50853">
    <property type="entry name" value="FN3"/>
    <property type="match status" value="1"/>
</dbReference>
<evidence type="ECO:0000256" key="13">
    <source>
        <dbReference type="PROSITE-ProRule" id="PRU00076"/>
    </source>
</evidence>
<evidence type="ECO:0000256" key="5">
    <source>
        <dbReference type="ARBA" id="ARBA00022729"/>
    </source>
</evidence>
<evidence type="ECO:0000313" key="22">
    <source>
        <dbReference type="Proteomes" id="UP001159427"/>
    </source>
</evidence>
<evidence type="ECO:0000256" key="1">
    <source>
        <dbReference type="ARBA" id="ARBA00004651"/>
    </source>
</evidence>
<keyword evidence="2" id="KW-1003">Cell membrane</keyword>
<dbReference type="InterPro" id="IPR046338">
    <property type="entry name" value="GAIN_dom_sf"/>
</dbReference>
<dbReference type="PROSITE" id="PS50227">
    <property type="entry name" value="G_PROTEIN_RECEP_F2_3"/>
    <property type="match status" value="1"/>
</dbReference>
<keyword evidence="6 15" id="KW-1133">Transmembrane helix</keyword>
<dbReference type="SUPFAM" id="SSF49899">
    <property type="entry name" value="Concanavalin A-like lectins/glucanases"/>
    <property type="match status" value="1"/>
</dbReference>
<evidence type="ECO:0000256" key="11">
    <source>
        <dbReference type="ARBA" id="ARBA00023180"/>
    </source>
</evidence>
<keyword evidence="4 15" id="KW-0812">Transmembrane</keyword>
<evidence type="ECO:0000256" key="9">
    <source>
        <dbReference type="ARBA" id="ARBA00023157"/>
    </source>
</evidence>
<dbReference type="Pfam" id="PF13385">
    <property type="entry name" value="Laminin_G_3"/>
    <property type="match status" value="1"/>
</dbReference>
<evidence type="ECO:0000256" key="2">
    <source>
        <dbReference type="ARBA" id="ARBA00022475"/>
    </source>
</evidence>
<evidence type="ECO:0000259" key="18">
    <source>
        <dbReference type="PROSITE" id="PS50227"/>
    </source>
</evidence>
<dbReference type="PROSITE" id="PS00650">
    <property type="entry name" value="G_PROTEIN_RECEP_F2_2"/>
    <property type="match status" value="1"/>
</dbReference>
<dbReference type="Gene3D" id="4.10.1240.10">
    <property type="entry name" value="GPCR, family 2, extracellular hormone receptor domain"/>
    <property type="match status" value="1"/>
</dbReference>
<keyword evidence="10" id="KW-0675">Receptor</keyword>
<dbReference type="InterPro" id="IPR017983">
    <property type="entry name" value="GPCR_2_secretin-like_CS"/>
</dbReference>
<dbReference type="PROSITE" id="PS01186">
    <property type="entry name" value="EGF_2"/>
    <property type="match status" value="1"/>
</dbReference>
<dbReference type="SMART" id="SM00008">
    <property type="entry name" value="HormR"/>
    <property type="match status" value="1"/>
</dbReference>
<feature type="domain" description="G-protein coupled receptors family 2 profile 2" evidence="19">
    <location>
        <begin position="902"/>
        <end position="1143"/>
    </location>
</feature>
<reference evidence="21 22" key="1">
    <citation type="submission" date="2022-05" db="EMBL/GenBank/DDBJ databases">
        <authorList>
            <consortium name="Genoscope - CEA"/>
            <person name="William W."/>
        </authorList>
    </citation>
    <scope>NUCLEOTIDE SEQUENCE [LARGE SCALE GENOMIC DNA]</scope>
</reference>
<dbReference type="Pfam" id="PF01825">
    <property type="entry name" value="GPS"/>
    <property type="match status" value="1"/>
</dbReference>
<feature type="domain" description="GAIN-B" evidence="17">
    <location>
        <begin position="710"/>
        <end position="891"/>
    </location>
</feature>
<dbReference type="CDD" id="cd00053">
    <property type="entry name" value="EGF"/>
    <property type="match status" value="1"/>
</dbReference>
<evidence type="ECO:0000256" key="7">
    <source>
        <dbReference type="ARBA" id="ARBA00023040"/>
    </source>
</evidence>
<protein>
    <submittedName>
        <fullName evidence="21">Uncharacterized protein</fullName>
    </submittedName>
</protein>
<sequence>MTHHWNFNEPFPYTDKITGQEGTFMGNEVPLKSMDYLRLSEMSCLILGTFADPCLLNMSTCHSGYSLAFWIQPNTNATSPQIFLGTARNGSEIHGVFVYQTQDRGNKSLIVAAHVNGLRWKAPIRVSKNTWDFITLTWNVTIRDKLRVYLNGIKVKLSLDKNVSDRPLEKLLKLRGSFPGKRVPASLYLESGGLYDEVMTWNRSLKEREVNRLFQSQMNKLSEITCISTNTTLNITWQTIKRNIFSTRMQGFTVRISRNHQHIKAAEDLNLFINHYFFSCLVPYALYTVRLWLKAESERKRIGALLCRTKEGVPTEVQNLRINAQSSTSLLVQWSPPAQINGILLGYNLTVESTHGRFKRVIVVKEATKYLLTGLKPDLEYTVKVQSYTAAGGSPQTVQKSAKTDKKPTVTGMSNGQQSTFTIQVTKRRSPSLDKASVLESKAYVCLVVENMSLNKIGIYIERNTKIEYRKYTIYKATLYLKTILLKNVFLKRSCKTDKNQCHAHALCNNTKGSYHCFCKKGYTGDGHSCEALPVIKGKAEGEYCKSELLKNISWMRTEKGKTVRRPCPFGFSGNATRSCSAAGKVSWKKPDLTNCVSRRLLQLKSQTSSQIIEPDFAMSITKDLLRISVNFKHDDLVVSGDLFTAIRLAKGEHYKCGSGGKIKEISRSKITESWRRKRGNASRSSCATKLLISMEDLSLKVASVSNNTNTTSVETSNIVLRFCSLEKNAFIPEALSFGSKDRGLGNTIQMSTSEMYKECNSSECVNQIAFIYMNNIGQLMSTSTLRHAATQNKGDRVRFDHQATLASGVISLSTSPRTSKNFEKPVVIILQNKQNDTDLRPLCVFWKISESGSSWSTEGCRVNLANSTHTICYCYHLTSFSVLMQYSPGTYTVKESDETALSLITYVGISISLVALVLALVTFISLTFLRSNRNFAHINLVLSLILAEMLFVIGINKTRYQTACFVIAVFLHYLFLVAFCWMVIEGVILYLMLVKVFPTTSGGPKKKLFFIFSWGIPTIPVASAILINKHGYTTDKHCWLSVEDGFIWSFVGPVLLLCVVNLVFLGMTFKAMANRSTKQTARKPPQMRYWVKACAVLTCLLGTTWLLGVFFFGKSSVVMAYLFNIFNVLQGVLIFMFHCLADERIRTEYKRIICCHGSRRDYLRRKSVKKAGQNKYYSQVTLVSKLNGAELTAQRLSFDRHVKASSFSVIMDQEEPLKGAAMTPALESNQHSCISGLDDSDYHDDDEKSIDVFFEDISCSLIDIRKGRRLHDN</sequence>
<evidence type="ECO:0000256" key="14">
    <source>
        <dbReference type="SAM" id="MobiDB-lite"/>
    </source>
</evidence>
<evidence type="ECO:0000256" key="12">
    <source>
        <dbReference type="ARBA" id="ARBA00023224"/>
    </source>
</evidence>
<dbReference type="SUPFAM" id="SSF81321">
    <property type="entry name" value="Family A G protein-coupled receptor-like"/>
    <property type="match status" value="1"/>
</dbReference>
<proteinExistence type="predicted"/>
<dbReference type="InterPro" id="IPR013783">
    <property type="entry name" value="Ig-like_fold"/>
</dbReference>
<organism evidence="21 22">
    <name type="scientific">Porites evermanni</name>
    <dbReference type="NCBI Taxonomy" id="104178"/>
    <lineage>
        <taxon>Eukaryota</taxon>
        <taxon>Metazoa</taxon>
        <taxon>Cnidaria</taxon>
        <taxon>Anthozoa</taxon>
        <taxon>Hexacorallia</taxon>
        <taxon>Scleractinia</taxon>
        <taxon>Fungiina</taxon>
        <taxon>Poritidae</taxon>
        <taxon>Porites</taxon>
    </lineage>
</organism>
<feature type="transmembrane region" description="Helical" evidence="15">
    <location>
        <begin position="937"/>
        <end position="956"/>
    </location>
</feature>
<dbReference type="InterPro" id="IPR003961">
    <property type="entry name" value="FN3_dom"/>
</dbReference>
<feature type="transmembrane region" description="Helical" evidence="15">
    <location>
        <begin position="968"/>
        <end position="997"/>
    </location>
</feature>
<evidence type="ECO:0000256" key="8">
    <source>
        <dbReference type="ARBA" id="ARBA00023136"/>
    </source>
</evidence>
<dbReference type="PROSITE" id="PS50026">
    <property type="entry name" value="EGF_3"/>
    <property type="match status" value="1"/>
</dbReference>
<dbReference type="InterPro" id="IPR013320">
    <property type="entry name" value="ConA-like_dom_sf"/>
</dbReference>
<dbReference type="PROSITE" id="PS50261">
    <property type="entry name" value="G_PROTEIN_RECEP_F2_4"/>
    <property type="match status" value="1"/>
</dbReference>
<feature type="transmembrane region" description="Helical" evidence="15">
    <location>
        <begin position="1090"/>
        <end position="1113"/>
    </location>
</feature>
<evidence type="ECO:0000259" key="20">
    <source>
        <dbReference type="PROSITE" id="PS50853"/>
    </source>
</evidence>
<dbReference type="InterPro" id="IPR000203">
    <property type="entry name" value="GPS"/>
</dbReference>
<dbReference type="InterPro" id="IPR000742">
    <property type="entry name" value="EGF"/>
</dbReference>
<evidence type="ECO:0000256" key="15">
    <source>
        <dbReference type="SAM" id="Phobius"/>
    </source>
</evidence>
<feature type="domain" description="EGF-like" evidence="16">
    <location>
        <begin position="491"/>
        <end position="531"/>
    </location>
</feature>
<dbReference type="InterPro" id="IPR036445">
    <property type="entry name" value="GPCR_2_extracell_dom_sf"/>
</dbReference>
<dbReference type="Gene3D" id="2.60.220.50">
    <property type="match status" value="1"/>
</dbReference>
<feature type="domain" description="G-protein coupled receptors family 2 profile 1" evidence="18">
    <location>
        <begin position="529"/>
        <end position="600"/>
    </location>
</feature>
<dbReference type="InterPro" id="IPR001879">
    <property type="entry name" value="GPCR_2_extracellular_dom"/>
</dbReference>
<dbReference type="Pfam" id="PF02793">
    <property type="entry name" value="HRM"/>
    <property type="match status" value="1"/>
</dbReference>
<feature type="transmembrane region" description="Helical" evidence="15">
    <location>
        <begin position="904"/>
        <end position="930"/>
    </location>
</feature>
<dbReference type="Pfam" id="PF00002">
    <property type="entry name" value="7tm_2"/>
    <property type="match status" value="1"/>
</dbReference>
<dbReference type="SMART" id="SM00303">
    <property type="entry name" value="GPS"/>
    <property type="match status" value="1"/>
</dbReference>
<feature type="transmembrane region" description="Helical" evidence="15">
    <location>
        <begin position="1009"/>
        <end position="1028"/>
    </location>
</feature>
<comment type="caution">
    <text evidence="21">The sequence shown here is derived from an EMBL/GenBank/DDBJ whole genome shotgun (WGS) entry which is preliminary data.</text>
</comment>
<dbReference type="PANTHER" id="PTHR12011:SF347">
    <property type="entry name" value="FI21270P1-RELATED"/>
    <property type="match status" value="1"/>
</dbReference>
<evidence type="ECO:0000313" key="21">
    <source>
        <dbReference type="EMBL" id="CAH3194609.1"/>
    </source>
</evidence>
<dbReference type="InterPro" id="IPR017981">
    <property type="entry name" value="GPCR_2-like_7TM"/>
</dbReference>
<evidence type="ECO:0000256" key="4">
    <source>
        <dbReference type="ARBA" id="ARBA00022692"/>
    </source>
</evidence>
<keyword evidence="9" id="KW-1015">Disulfide bond</keyword>
<dbReference type="CDD" id="cd00063">
    <property type="entry name" value="FN3"/>
    <property type="match status" value="1"/>
</dbReference>
<dbReference type="SMART" id="SM00060">
    <property type="entry name" value="FN3"/>
    <property type="match status" value="1"/>
</dbReference>
<evidence type="ECO:0000259" key="17">
    <source>
        <dbReference type="PROSITE" id="PS50221"/>
    </source>
</evidence>
<comment type="caution">
    <text evidence="13">Lacks conserved residue(s) required for the propagation of feature annotation.</text>
</comment>
<keyword evidence="5" id="KW-0732">Signal</keyword>
<dbReference type="InterPro" id="IPR057244">
    <property type="entry name" value="GAIN_B"/>
</dbReference>
<evidence type="ECO:0000259" key="16">
    <source>
        <dbReference type="PROSITE" id="PS50026"/>
    </source>
</evidence>
<dbReference type="InterPro" id="IPR024731">
    <property type="entry name" value="NELL2-like_EGF"/>
</dbReference>
<evidence type="ECO:0000259" key="19">
    <source>
        <dbReference type="PROSITE" id="PS50261"/>
    </source>
</evidence>
<dbReference type="Gene3D" id="2.10.25.10">
    <property type="entry name" value="Laminin"/>
    <property type="match status" value="1"/>
</dbReference>
<keyword evidence="8 15" id="KW-0472">Membrane</keyword>
<dbReference type="PROSITE" id="PS00010">
    <property type="entry name" value="ASX_HYDROXYL"/>
    <property type="match status" value="1"/>
</dbReference>
<dbReference type="InterPro" id="IPR036116">
    <property type="entry name" value="FN3_sf"/>
</dbReference>
<name>A0ABN8SVI5_9CNID</name>
<dbReference type="InterPro" id="IPR001881">
    <property type="entry name" value="EGF-like_Ca-bd_dom"/>
</dbReference>
<dbReference type="Pfam" id="PF00041">
    <property type="entry name" value="fn3"/>
    <property type="match status" value="1"/>
</dbReference>
<keyword evidence="11" id="KW-0325">Glycoprotein</keyword>
<gene>
    <name evidence="21" type="ORF">PEVE_00028225</name>
</gene>
<dbReference type="Gene3D" id="2.60.120.200">
    <property type="match status" value="1"/>
</dbReference>
<dbReference type="SUPFAM" id="SSF111418">
    <property type="entry name" value="Hormone receptor domain"/>
    <property type="match status" value="1"/>
</dbReference>
<accession>A0ABN8SVI5</accession>
<feature type="domain" description="Fibronectin type-III" evidence="20">
    <location>
        <begin position="316"/>
        <end position="407"/>
    </location>
</feature>
<dbReference type="InterPro" id="IPR000832">
    <property type="entry name" value="GPCR_2_secretin-like"/>
</dbReference>
<keyword evidence="22" id="KW-1185">Reference proteome</keyword>
<dbReference type="SUPFAM" id="SSF57196">
    <property type="entry name" value="EGF/Laminin"/>
    <property type="match status" value="1"/>
</dbReference>
<evidence type="ECO:0000256" key="3">
    <source>
        <dbReference type="ARBA" id="ARBA00022536"/>
    </source>
</evidence>
<keyword evidence="12" id="KW-0807">Transducer</keyword>
<dbReference type="InterPro" id="IPR000152">
    <property type="entry name" value="EGF-type_Asp/Asn_hydroxyl_site"/>
</dbReference>
<comment type="subcellular location">
    <subcellularLocation>
        <location evidence="1">Cell membrane</location>
        <topology evidence="1">Multi-pass membrane protein</topology>
    </subcellularLocation>
</comment>
<dbReference type="Pfam" id="PF12947">
    <property type="entry name" value="EGF_3"/>
    <property type="match status" value="1"/>
</dbReference>
<evidence type="ECO:0000256" key="6">
    <source>
        <dbReference type="ARBA" id="ARBA00022989"/>
    </source>
</evidence>
<dbReference type="PANTHER" id="PTHR12011">
    <property type="entry name" value="ADHESION G-PROTEIN COUPLED RECEPTOR"/>
    <property type="match status" value="1"/>
</dbReference>
<feature type="region of interest" description="Disordered" evidence="14">
    <location>
        <begin position="393"/>
        <end position="415"/>
    </location>
</feature>
<dbReference type="PRINTS" id="PR00249">
    <property type="entry name" value="GPCRSECRETIN"/>
</dbReference>
<feature type="transmembrane region" description="Helical" evidence="15">
    <location>
        <begin position="1119"/>
        <end position="1142"/>
    </location>
</feature>
<dbReference type="Proteomes" id="UP001159427">
    <property type="component" value="Unassembled WGS sequence"/>
</dbReference>
<keyword evidence="7" id="KW-0297">G-protein coupled receptor</keyword>